<evidence type="ECO:0000313" key="3">
    <source>
        <dbReference type="Proteomes" id="UP001488805"/>
    </source>
</evidence>
<evidence type="ECO:0000313" key="2">
    <source>
        <dbReference type="EMBL" id="KAK9540919.1"/>
    </source>
</evidence>
<comment type="caution">
    <text evidence="2">The sequence shown here is derived from an EMBL/GenBank/DDBJ whole genome shotgun (WGS) entry which is preliminary data.</text>
</comment>
<name>A0AAW1G172_ZOAVI</name>
<sequence length="78" mass="8473">MCSTTAATLISDTHKGADGRSVFPEVGASFVRRAVSGSKKKKTNPSRGPKRPFSIVEGRDKRESQHQSCSLHSRNSDI</sequence>
<dbReference type="AlphaFoldDB" id="A0AAW1G172"/>
<proteinExistence type="predicted"/>
<protein>
    <submittedName>
        <fullName evidence="2">Uncharacterized protein</fullName>
    </submittedName>
</protein>
<feature type="compositionally biased region" description="Basic residues" evidence="1">
    <location>
        <begin position="38"/>
        <end position="50"/>
    </location>
</feature>
<dbReference type="EMBL" id="JBCEZU010000013">
    <property type="protein sequence ID" value="KAK9540919.1"/>
    <property type="molecule type" value="Genomic_DNA"/>
</dbReference>
<feature type="region of interest" description="Disordered" evidence="1">
    <location>
        <begin position="34"/>
        <end position="78"/>
    </location>
</feature>
<organism evidence="2 3">
    <name type="scientific">Zoarces viviparus</name>
    <name type="common">Viviparous eelpout</name>
    <name type="synonym">Blennius viviparus</name>
    <dbReference type="NCBI Taxonomy" id="48416"/>
    <lineage>
        <taxon>Eukaryota</taxon>
        <taxon>Metazoa</taxon>
        <taxon>Chordata</taxon>
        <taxon>Craniata</taxon>
        <taxon>Vertebrata</taxon>
        <taxon>Euteleostomi</taxon>
        <taxon>Actinopterygii</taxon>
        <taxon>Neopterygii</taxon>
        <taxon>Teleostei</taxon>
        <taxon>Neoteleostei</taxon>
        <taxon>Acanthomorphata</taxon>
        <taxon>Eupercaria</taxon>
        <taxon>Perciformes</taxon>
        <taxon>Cottioidei</taxon>
        <taxon>Zoarcales</taxon>
        <taxon>Zoarcidae</taxon>
        <taxon>Zoarcinae</taxon>
        <taxon>Zoarces</taxon>
    </lineage>
</organism>
<feature type="compositionally biased region" description="Polar residues" evidence="1">
    <location>
        <begin position="66"/>
        <end position="78"/>
    </location>
</feature>
<dbReference type="Proteomes" id="UP001488805">
    <property type="component" value="Unassembled WGS sequence"/>
</dbReference>
<reference evidence="2 3" key="1">
    <citation type="journal article" date="2024" name="Genome Biol. Evol.">
        <title>Chromosome-level genome assembly of the viviparous eelpout Zoarces viviparus.</title>
        <authorList>
            <person name="Fuhrmann N."/>
            <person name="Brasseur M.V."/>
            <person name="Bakowski C.E."/>
            <person name="Podsiadlowski L."/>
            <person name="Prost S."/>
            <person name="Krehenwinkel H."/>
            <person name="Mayer C."/>
        </authorList>
    </citation>
    <scope>NUCLEOTIDE SEQUENCE [LARGE SCALE GENOMIC DNA]</scope>
    <source>
        <strain evidence="2">NO-MEL_2022_Ind0_liver</strain>
    </source>
</reference>
<accession>A0AAW1G172</accession>
<gene>
    <name evidence="2" type="ORF">VZT92_003337</name>
</gene>
<evidence type="ECO:0000256" key="1">
    <source>
        <dbReference type="SAM" id="MobiDB-lite"/>
    </source>
</evidence>
<keyword evidence="3" id="KW-1185">Reference proteome</keyword>